<proteinExistence type="predicted"/>
<dbReference type="Proteomes" id="UP001230504">
    <property type="component" value="Unassembled WGS sequence"/>
</dbReference>
<evidence type="ECO:0000313" key="3">
    <source>
        <dbReference type="Proteomes" id="UP001230504"/>
    </source>
</evidence>
<feature type="transmembrane region" description="Helical" evidence="1">
    <location>
        <begin position="20"/>
        <end position="39"/>
    </location>
</feature>
<gene>
    <name evidence="2" type="ORF">LY79DRAFT_192901</name>
</gene>
<reference evidence="2" key="1">
    <citation type="submission" date="2021-06" db="EMBL/GenBank/DDBJ databases">
        <title>Comparative genomics, transcriptomics and evolutionary studies reveal genomic signatures of adaptation to plant cell wall in hemibiotrophic fungi.</title>
        <authorList>
            <consortium name="DOE Joint Genome Institute"/>
            <person name="Baroncelli R."/>
            <person name="Diaz J.F."/>
            <person name="Benocci T."/>
            <person name="Peng M."/>
            <person name="Battaglia E."/>
            <person name="Haridas S."/>
            <person name="Andreopoulos W."/>
            <person name="Labutti K."/>
            <person name="Pangilinan J."/>
            <person name="Floch G.L."/>
            <person name="Makela M.R."/>
            <person name="Henrissat B."/>
            <person name="Grigoriev I.V."/>
            <person name="Crouch J.A."/>
            <person name="De Vries R.P."/>
            <person name="Sukno S.A."/>
            <person name="Thon M.R."/>
        </authorList>
    </citation>
    <scope>NUCLEOTIDE SEQUENCE</scope>
    <source>
        <strain evidence="2">CBS 125086</strain>
    </source>
</reference>
<sequence length="107" mass="12196">MGRREGRRVRNNVSSKRPALSILAHKFTFIFILFLPPILSIDDFTGASFPLPPFLFHLFLLVWIIAFSSLISAHVISRTKMTCPFHDMSIGKVLRRPKGYRKAGNPL</sequence>
<accession>A0AAD8Q095</accession>
<keyword evidence="1" id="KW-1133">Transmembrane helix</keyword>
<protein>
    <submittedName>
        <fullName evidence="2">Uncharacterized protein</fullName>
    </submittedName>
</protein>
<comment type="caution">
    <text evidence="2">The sequence shown here is derived from an EMBL/GenBank/DDBJ whole genome shotgun (WGS) entry which is preliminary data.</text>
</comment>
<keyword evidence="3" id="KW-1185">Reference proteome</keyword>
<name>A0AAD8Q095_9PEZI</name>
<keyword evidence="1" id="KW-0812">Transmembrane</keyword>
<dbReference type="RefSeq" id="XP_060414311.1">
    <property type="nucleotide sequence ID" value="XM_060551405.1"/>
</dbReference>
<dbReference type="GeneID" id="85435645"/>
<feature type="transmembrane region" description="Helical" evidence="1">
    <location>
        <begin position="54"/>
        <end position="76"/>
    </location>
</feature>
<dbReference type="AlphaFoldDB" id="A0AAD8Q095"/>
<dbReference type="EMBL" id="JAHLJV010000028">
    <property type="protein sequence ID" value="KAK1590844.1"/>
    <property type="molecule type" value="Genomic_DNA"/>
</dbReference>
<keyword evidence="1" id="KW-0472">Membrane</keyword>
<evidence type="ECO:0000256" key="1">
    <source>
        <dbReference type="SAM" id="Phobius"/>
    </source>
</evidence>
<organism evidence="2 3">
    <name type="scientific">Colletotrichum navitas</name>
    <dbReference type="NCBI Taxonomy" id="681940"/>
    <lineage>
        <taxon>Eukaryota</taxon>
        <taxon>Fungi</taxon>
        <taxon>Dikarya</taxon>
        <taxon>Ascomycota</taxon>
        <taxon>Pezizomycotina</taxon>
        <taxon>Sordariomycetes</taxon>
        <taxon>Hypocreomycetidae</taxon>
        <taxon>Glomerellales</taxon>
        <taxon>Glomerellaceae</taxon>
        <taxon>Colletotrichum</taxon>
        <taxon>Colletotrichum graminicola species complex</taxon>
    </lineage>
</organism>
<evidence type="ECO:0000313" key="2">
    <source>
        <dbReference type="EMBL" id="KAK1590844.1"/>
    </source>
</evidence>